<dbReference type="GO" id="GO:0032259">
    <property type="term" value="P:methylation"/>
    <property type="evidence" value="ECO:0007669"/>
    <property type="project" value="UniProtKB-KW"/>
</dbReference>
<dbReference type="Gene3D" id="3.20.20.330">
    <property type="entry name" value="Homocysteine-binding-like domain"/>
    <property type="match status" value="1"/>
</dbReference>
<dbReference type="PANTHER" id="PTHR46015">
    <property type="entry name" value="ZGC:172121"/>
    <property type="match status" value="1"/>
</dbReference>
<evidence type="ECO:0000256" key="2">
    <source>
        <dbReference type="ARBA" id="ARBA00022679"/>
    </source>
</evidence>
<evidence type="ECO:0000313" key="7">
    <source>
        <dbReference type="EMBL" id="SGZ41617.1"/>
    </source>
</evidence>
<protein>
    <submittedName>
        <fullName evidence="7">Related to Homocysteine S-methyltransferase 1</fullName>
    </submittedName>
</protein>
<reference evidence="8" key="1">
    <citation type="submission" date="2016-11" db="EMBL/GenBank/DDBJ databases">
        <authorList>
            <person name="Guldener U."/>
        </authorList>
    </citation>
    <scope>NUCLEOTIDE SEQUENCE [LARGE SCALE GENOMIC DNA]</scope>
</reference>
<dbReference type="EMBL" id="FQNF01000122">
    <property type="protein sequence ID" value="SGZ41617.1"/>
    <property type="molecule type" value="Genomic_DNA"/>
</dbReference>
<comment type="cofactor">
    <cofactor evidence="5">
        <name>Zn(2+)</name>
        <dbReference type="ChEBI" id="CHEBI:29105"/>
    </cofactor>
</comment>
<keyword evidence="3 5" id="KW-0479">Metal-binding</keyword>
<keyword evidence="1 5" id="KW-0489">Methyltransferase</keyword>
<dbReference type="VEuPathDB" id="FungiDB:HGUI_03818"/>
<keyword evidence="8" id="KW-1185">Reference proteome</keyword>
<dbReference type="PANTHER" id="PTHR46015:SF1">
    <property type="entry name" value="HOMOCYSTEINE S-METHYLTRANSFERASE-LIKE ISOFORM 1"/>
    <property type="match status" value="1"/>
</dbReference>
<dbReference type="SUPFAM" id="SSF82282">
    <property type="entry name" value="Homocysteine S-methyltransferase"/>
    <property type="match status" value="1"/>
</dbReference>
<evidence type="ECO:0000256" key="5">
    <source>
        <dbReference type="PROSITE-ProRule" id="PRU00333"/>
    </source>
</evidence>
<feature type="binding site" evidence="5">
    <location>
        <position position="251"/>
    </location>
    <ligand>
        <name>Zn(2+)</name>
        <dbReference type="ChEBI" id="CHEBI:29105"/>
    </ligand>
</feature>
<feature type="binding site" evidence="5">
    <location>
        <position position="323"/>
    </location>
    <ligand>
        <name>Zn(2+)</name>
        <dbReference type="ChEBI" id="CHEBI:29105"/>
    </ligand>
</feature>
<dbReference type="Pfam" id="PF02574">
    <property type="entry name" value="S-methyl_trans"/>
    <property type="match status" value="1"/>
</dbReference>
<proteinExistence type="predicted"/>
<dbReference type="GO" id="GO:0046872">
    <property type="term" value="F:metal ion binding"/>
    <property type="evidence" value="ECO:0007669"/>
    <property type="project" value="UniProtKB-KW"/>
</dbReference>
<dbReference type="GO" id="GO:0009086">
    <property type="term" value="P:methionine biosynthetic process"/>
    <property type="evidence" value="ECO:0007669"/>
    <property type="project" value="TreeGrafter"/>
</dbReference>
<dbReference type="Proteomes" id="UP000183365">
    <property type="component" value="Unassembled WGS sequence"/>
</dbReference>
<keyword evidence="2 5" id="KW-0808">Transferase</keyword>
<dbReference type="GO" id="GO:0033528">
    <property type="term" value="P:S-methylmethionine cycle"/>
    <property type="evidence" value="ECO:0007669"/>
    <property type="project" value="TreeGrafter"/>
</dbReference>
<sequence length="340" mass="38476">MSNLNQFVKNISNPNDKTIYVLDGGQGTFLENNGINVNSQIWCSIPFTKNEFWDTSKGKSHERIIMEKMFKDFLGSGCNLVMTPTYQLNYSSYLKELGLNRNIETLVEYNSLLDKISEFTREQANTKEDILVVGSIGCYGSMILAEFTGDYGSNSQDIDFSSHYKPQLDNFIKSDNIDVIIFETVPNIEDLKYLLSLNETYLNKPFFIGLSTNDKQQLRDGTPLKEVSDLLNGLKREGKINKNLLLLGCNCCSFESSTKSIKELKDHLDFYIGLISYPNSGEIYDTVTKEWHKPLNNLALSENNWQASVDSYISNGCRVIGGCCRTTPDDIKCIHEAINN</sequence>
<feature type="binding site" evidence="5">
    <location>
        <position position="324"/>
    </location>
    <ligand>
        <name>Zn(2+)</name>
        <dbReference type="ChEBI" id="CHEBI:29105"/>
    </ligand>
</feature>
<evidence type="ECO:0000256" key="1">
    <source>
        <dbReference type="ARBA" id="ARBA00022603"/>
    </source>
</evidence>
<name>A0A1L0CSP0_9ASCO</name>
<dbReference type="OrthoDB" id="261426at2759"/>
<accession>A0A1L0CSP0</accession>
<keyword evidence="4 5" id="KW-0862">Zinc</keyword>
<feature type="domain" description="Hcy-binding" evidence="6">
    <location>
        <begin position="8"/>
        <end position="338"/>
    </location>
</feature>
<evidence type="ECO:0000256" key="3">
    <source>
        <dbReference type="ARBA" id="ARBA00022723"/>
    </source>
</evidence>
<dbReference type="GO" id="GO:0008898">
    <property type="term" value="F:S-adenosylmethionine-homocysteine S-methyltransferase activity"/>
    <property type="evidence" value="ECO:0007669"/>
    <property type="project" value="TreeGrafter"/>
</dbReference>
<gene>
    <name evidence="7" type="ORF">HGUI_03818</name>
</gene>
<dbReference type="InterPro" id="IPR051486">
    <property type="entry name" value="Hcy_S-methyltransferase"/>
</dbReference>
<evidence type="ECO:0000256" key="4">
    <source>
        <dbReference type="ARBA" id="ARBA00022833"/>
    </source>
</evidence>
<dbReference type="InterPro" id="IPR036589">
    <property type="entry name" value="HCY_dom_sf"/>
</dbReference>
<organism evidence="7 8">
    <name type="scientific">Hanseniaspora guilliermondii</name>
    <dbReference type="NCBI Taxonomy" id="56406"/>
    <lineage>
        <taxon>Eukaryota</taxon>
        <taxon>Fungi</taxon>
        <taxon>Dikarya</taxon>
        <taxon>Ascomycota</taxon>
        <taxon>Saccharomycotina</taxon>
        <taxon>Saccharomycetes</taxon>
        <taxon>Saccharomycodales</taxon>
        <taxon>Saccharomycodaceae</taxon>
        <taxon>Hanseniaspora</taxon>
    </lineage>
</organism>
<evidence type="ECO:0000313" key="8">
    <source>
        <dbReference type="Proteomes" id="UP000183365"/>
    </source>
</evidence>
<dbReference type="AlphaFoldDB" id="A0A1L0CSP0"/>
<dbReference type="InterPro" id="IPR003726">
    <property type="entry name" value="HCY_dom"/>
</dbReference>
<evidence type="ECO:0000259" key="6">
    <source>
        <dbReference type="PROSITE" id="PS50970"/>
    </source>
</evidence>
<dbReference type="PROSITE" id="PS50970">
    <property type="entry name" value="HCY"/>
    <property type="match status" value="1"/>
</dbReference>